<dbReference type="PANTHER" id="PTHR11086:SF18">
    <property type="entry name" value="DEOXYCYTIDYLATE DEAMINASE"/>
    <property type="match status" value="1"/>
</dbReference>
<evidence type="ECO:0000256" key="5">
    <source>
        <dbReference type="ARBA" id="ARBA00022801"/>
    </source>
</evidence>
<evidence type="ECO:0000256" key="1">
    <source>
        <dbReference type="ARBA" id="ARBA00001947"/>
    </source>
</evidence>
<dbReference type="OrthoDB" id="9788517at2"/>
<dbReference type="InterPro" id="IPR016192">
    <property type="entry name" value="APOBEC/CMP_deaminase_Zn-bd"/>
</dbReference>
<evidence type="ECO:0000313" key="10">
    <source>
        <dbReference type="EMBL" id="EPR08287.1"/>
    </source>
</evidence>
<feature type="binding site" evidence="8">
    <location>
        <position position="107"/>
    </location>
    <ligand>
        <name>Zn(2+)</name>
        <dbReference type="ChEBI" id="CHEBI:29105"/>
        <note>catalytic</note>
    </ligand>
</feature>
<protein>
    <submittedName>
        <fullName evidence="10">Cytidine deaminase</fullName>
    </submittedName>
</protein>
<dbReference type="FunFam" id="3.40.140.10:FF:000021">
    <property type="entry name" value="Deoxycytidylate deaminase"/>
    <property type="match status" value="1"/>
</dbReference>
<evidence type="ECO:0000256" key="4">
    <source>
        <dbReference type="ARBA" id="ARBA00022727"/>
    </source>
</evidence>
<dbReference type="EMBL" id="ATAY01000093">
    <property type="protein sequence ID" value="EPR08287.1"/>
    <property type="molecule type" value="Genomic_DNA"/>
</dbReference>
<dbReference type="InterPro" id="IPR035105">
    <property type="entry name" value="Deoxycytidylate_deaminase_dom"/>
</dbReference>
<reference evidence="10 11" key="1">
    <citation type="journal article" date="2013" name="Genome Announc.">
        <title>Draft Genome Sequence of the Cellulolytic Bacterium Clostridium papyrosolvens C7 (ATCC 700395).</title>
        <authorList>
            <person name="Zepeda V."/>
            <person name="Dassa B."/>
            <person name="Borovok I."/>
            <person name="Lamed R."/>
            <person name="Bayer E.A."/>
            <person name="Cate J.H."/>
        </authorList>
    </citation>
    <scope>NUCLEOTIDE SEQUENCE [LARGE SCALE GENOMIC DNA]</scope>
    <source>
        <strain evidence="10 11">C7</strain>
    </source>
</reference>
<dbReference type="Proteomes" id="UP000016860">
    <property type="component" value="Unassembled WGS sequence"/>
</dbReference>
<dbReference type="PROSITE" id="PS51747">
    <property type="entry name" value="CYT_DCMP_DEAMINASES_2"/>
    <property type="match status" value="1"/>
</dbReference>
<dbReference type="GO" id="GO:0008270">
    <property type="term" value="F:zinc ion binding"/>
    <property type="evidence" value="ECO:0007669"/>
    <property type="project" value="InterPro"/>
</dbReference>
<dbReference type="GO" id="GO:0009165">
    <property type="term" value="P:nucleotide biosynthetic process"/>
    <property type="evidence" value="ECO:0007669"/>
    <property type="project" value="UniProtKB-KW"/>
</dbReference>
<dbReference type="SUPFAM" id="SSF53927">
    <property type="entry name" value="Cytidine deaminase-like"/>
    <property type="match status" value="1"/>
</dbReference>
<evidence type="ECO:0000256" key="2">
    <source>
        <dbReference type="ARBA" id="ARBA00006576"/>
    </source>
</evidence>
<dbReference type="Pfam" id="PF00383">
    <property type="entry name" value="dCMP_cyt_deam_1"/>
    <property type="match status" value="1"/>
</dbReference>
<evidence type="ECO:0000256" key="6">
    <source>
        <dbReference type="ARBA" id="ARBA00022833"/>
    </source>
</evidence>
<dbReference type="PIRSF" id="PIRSF006019">
    <property type="entry name" value="dCMP_deaminase"/>
    <property type="match status" value="1"/>
</dbReference>
<feature type="active site" description="Proton donor" evidence="7">
    <location>
        <position position="80"/>
    </location>
</feature>
<gene>
    <name evidence="10" type="ORF">L323_18105</name>
</gene>
<organism evidence="10 11">
    <name type="scientific">Ruminiclostridium papyrosolvens C7</name>
    <dbReference type="NCBI Taxonomy" id="1330534"/>
    <lineage>
        <taxon>Bacteria</taxon>
        <taxon>Bacillati</taxon>
        <taxon>Bacillota</taxon>
        <taxon>Clostridia</taxon>
        <taxon>Eubacteriales</taxon>
        <taxon>Oscillospiraceae</taxon>
        <taxon>Ruminiclostridium</taxon>
    </lineage>
</organism>
<evidence type="ECO:0000259" key="9">
    <source>
        <dbReference type="PROSITE" id="PS51747"/>
    </source>
</evidence>
<dbReference type="CDD" id="cd01286">
    <property type="entry name" value="deoxycytidylate_deaminase"/>
    <property type="match status" value="1"/>
</dbReference>
<comment type="caution">
    <text evidence="10">The sequence shown here is derived from an EMBL/GenBank/DDBJ whole genome shotgun (WGS) entry which is preliminary data.</text>
</comment>
<dbReference type="PROSITE" id="PS00903">
    <property type="entry name" value="CYT_DCMP_DEAMINASES_1"/>
    <property type="match status" value="1"/>
</dbReference>
<sequence>MKRTDYISWDEYFMGIAVLSGKRSKDPSTPVGSCIVDRKANRILSVGYNGFPFGCSDDEFPWEREGDVLCTKYPYVVHAELNAILNNRGVSLDGSKIYTALFPCNECAKAIIQSGIREVIYLSDKYADTDNVKASKRMFEKAGVIFRKLETAIKEITLTF</sequence>
<dbReference type="InterPro" id="IPR015517">
    <property type="entry name" value="dCMP_deaminase-rel"/>
</dbReference>
<dbReference type="PANTHER" id="PTHR11086">
    <property type="entry name" value="DEOXYCYTIDYLATE DEAMINASE-RELATED"/>
    <property type="match status" value="1"/>
</dbReference>
<evidence type="ECO:0000256" key="8">
    <source>
        <dbReference type="PIRSR" id="PIRSR006019-2"/>
    </source>
</evidence>
<feature type="binding site" evidence="8">
    <location>
        <position position="104"/>
    </location>
    <ligand>
        <name>Zn(2+)</name>
        <dbReference type="ChEBI" id="CHEBI:29105"/>
        <note>catalytic</note>
    </ligand>
</feature>
<keyword evidence="5" id="KW-0378">Hydrolase</keyword>
<evidence type="ECO:0000256" key="7">
    <source>
        <dbReference type="PIRSR" id="PIRSR006019-1"/>
    </source>
</evidence>
<keyword evidence="4" id="KW-0545">Nucleotide biosynthesis</keyword>
<dbReference type="STRING" id="1330534.L323_18105"/>
<keyword evidence="3 8" id="KW-0479">Metal-binding</keyword>
<dbReference type="InterPro" id="IPR016193">
    <property type="entry name" value="Cytidine_deaminase-like"/>
</dbReference>
<dbReference type="Gene3D" id="3.40.140.10">
    <property type="entry name" value="Cytidine Deaminase, domain 2"/>
    <property type="match status" value="1"/>
</dbReference>
<keyword evidence="6 8" id="KW-0862">Zinc</keyword>
<dbReference type="GO" id="GO:0005737">
    <property type="term" value="C:cytoplasm"/>
    <property type="evidence" value="ECO:0007669"/>
    <property type="project" value="TreeGrafter"/>
</dbReference>
<dbReference type="PATRIC" id="fig|1330534.3.peg.3597"/>
<feature type="binding site" evidence="8">
    <location>
        <position position="78"/>
    </location>
    <ligand>
        <name>Zn(2+)</name>
        <dbReference type="ChEBI" id="CHEBI:29105"/>
        <note>catalytic</note>
    </ligand>
</feature>
<dbReference type="GO" id="GO:0006220">
    <property type="term" value="P:pyrimidine nucleotide metabolic process"/>
    <property type="evidence" value="ECO:0007669"/>
    <property type="project" value="InterPro"/>
</dbReference>
<dbReference type="GO" id="GO:0004132">
    <property type="term" value="F:dCMP deaminase activity"/>
    <property type="evidence" value="ECO:0007669"/>
    <property type="project" value="InterPro"/>
</dbReference>
<dbReference type="RefSeq" id="WP_020816998.1">
    <property type="nucleotide sequence ID" value="NZ_ATAY01000093.1"/>
</dbReference>
<comment type="similarity">
    <text evidence="2">Belongs to the cytidine and deoxycytidylate deaminase family.</text>
</comment>
<dbReference type="AlphaFoldDB" id="U4QX88"/>
<evidence type="ECO:0000313" key="11">
    <source>
        <dbReference type="Proteomes" id="UP000016860"/>
    </source>
</evidence>
<feature type="domain" description="CMP/dCMP-type deaminase" evidence="9">
    <location>
        <begin position="8"/>
        <end position="138"/>
    </location>
</feature>
<dbReference type="InterPro" id="IPR002125">
    <property type="entry name" value="CMP_dCMP_dom"/>
</dbReference>
<dbReference type="InterPro" id="IPR016473">
    <property type="entry name" value="dCMP_deaminase"/>
</dbReference>
<accession>U4QX88</accession>
<evidence type="ECO:0000256" key="3">
    <source>
        <dbReference type="ARBA" id="ARBA00022723"/>
    </source>
</evidence>
<comment type="cofactor">
    <cofactor evidence="1 8">
        <name>Zn(2+)</name>
        <dbReference type="ChEBI" id="CHEBI:29105"/>
    </cofactor>
</comment>
<name>U4QX88_9FIRM</name>
<proteinExistence type="inferred from homology"/>